<dbReference type="RefSeq" id="WP_380637931.1">
    <property type="nucleotide sequence ID" value="NZ_JBHSQO010000020.1"/>
</dbReference>
<dbReference type="InterPro" id="IPR031730">
    <property type="entry name" value="Carbam_trans_C"/>
</dbReference>
<dbReference type="InterPro" id="IPR038152">
    <property type="entry name" value="Carbam_trans_C_sf"/>
</dbReference>
<name>A0ABW1P9H2_9PSEU</name>
<sequence length="664" mass="72033">MTEYVLSCYLTPPGAHAVLQPRHDQNISLWRRTATEVELVRLWEVERFSGQKHHHWPLHTPERAEAVLTELLATEGLTLADIRTTWGTPGLPAAQDVPVPPGAEDYAVHSLAHLFSGLLMDSDVFATGTIVAMAVDAAPDFVLERDTKPHWYAGAVSRRGRITYAPVESPAPLYSAAEQLFGKEPGTLMALASASSSTVEFDVGGVTALNLLGGRVHPVSEAVPFVASIVKAAHEQLAHREPDPDFTEEENLQSAVMKVVQRACELIAARNVRKLCDLAGVDPTTAHLSMSGGYALNCPTNTALLDGFGFRGLLTPPCANDSGQSYGLGLLGFYATGAFDAGSPDTGSSDTGSPGPARHRLGTAYHGAEITDLDDALAEFAPWIEEVGDFSPDRFVLDVTKAPLAWVDGAAEIGPRALCHRSLLGDPRSLKTKQALNEHKQRQWWRPVAPVVLAGHAGEWFAVDRPSPFMLEAVAVRPEVRDRVPAILHLDGSARHQTVTAADNPLLDRALRAFHEATGVPLLCNTSLNDRGEPIVDTAAEALTFCLRKGIGVAYVLGRRIALRVDPAAAALPPRTRRERLFADQEPDRDAAWNRWVDAGYTEGAMYLMTQMPQLRAEPDPEAAEDLNGLADYVGSVDPAFEFWVDEFRRDQGPGTRFPPGRHT</sequence>
<dbReference type="EMBL" id="JBHSQO010000020">
    <property type="protein sequence ID" value="MFC6091649.1"/>
    <property type="molecule type" value="Genomic_DNA"/>
</dbReference>
<comment type="caution">
    <text evidence="2">The sequence shown here is derived from an EMBL/GenBank/DDBJ whole genome shotgun (WGS) entry which is preliminary data.</text>
</comment>
<organism evidence="2 3">
    <name type="scientific">Saccharothrix lopnurensis</name>
    <dbReference type="NCBI Taxonomy" id="1670621"/>
    <lineage>
        <taxon>Bacteria</taxon>
        <taxon>Bacillati</taxon>
        <taxon>Actinomycetota</taxon>
        <taxon>Actinomycetes</taxon>
        <taxon>Pseudonocardiales</taxon>
        <taxon>Pseudonocardiaceae</taxon>
        <taxon>Saccharothrix</taxon>
    </lineage>
</organism>
<proteinExistence type="predicted"/>
<reference evidence="3" key="1">
    <citation type="journal article" date="2019" name="Int. J. Syst. Evol. Microbiol.">
        <title>The Global Catalogue of Microorganisms (GCM) 10K type strain sequencing project: providing services to taxonomists for standard genome sequencing and annotation.</title>
        <authorList>
            <consortium name="The Broad Institute Genomics Platform"/>
            <consortium name="The Broad Institute Genome Sequencing Center for Infectious Disease"/>
            <person name="Wu L."/>
            <person name="Ma J."/>
        </authorList>
    </citation>
    <scope>NUCLEOTIDE SEQUENCE [LARGE SCALE GENOMIC DNA]</scope>
    <source>
        <strain evidence="3">CGMCC 4.7246</strain>
    </source>
</reference>
<evidence type="ECO:0000313" key="2">
    <source>
        <dbReference type="EMBL" id="MFC6091649.1"/>
    </source>
</evidence>
<accession>A0ABW1P9H2</accession>
<gene>
    <name evidence="2" type="ORF">ACFP3R_20450</name>
</gene>
<evidence type="ECO:0000259" key="1">
    <source>
        <dbReference type="Pfam" id="PF16861"/>
    </source>
</evidence>
<dbReference type="Proteomes" id="UP001596220">
    <property type="component" value="Unassembled WGS sequence"/>
</dbReference>
<dbReference type="Gene3D" id="3.30.420.40">
    <property type="match status" value="1"/>
</dbReference>
<keyword evidence="3" id="KW-1185">Reference proteome</keyword>
<dbReference type="Gene3D" id="3.90.870.20">
    <property type="entry name" value="Carbamoyltransferase, C-terminal domain"/>
    <property type="match status" value="1"/>
</dbReference>
<dbReference type="Pfam" id="PF16861">
    <property type="entry name" value="Carbam_trans_C"/>
    <property type="match status" value="1"/>
</dbReference>
<dbReference type="InterPro" id="IPR051338">
    <property type="entry name" value="NodU/CmcH_Carbamoyltrnsfr"/>
</dbReference>
<dbReference type="PANTHER" id="PTHR34847">
    <property type="entry name" value="NODULATION PROTEIN U"/>
    <property type="match status" value="1"/>
</dbReference>
<evidence type="ECO:0000313" key="3">
    <source>
        <dbReference type="Proteomes" id="UP001596220"/>
    </source>
</evidence>
<protein>
    <submittedName>
        <fullName evidence="2">Carbamoyltransferase C-terminal domain-containing protein</fullName>
    </submittedName>
</protein>
<feature type="domain" description="Carbamoyltransferase C-terminal" evidence="1">
    <location>
        <begin position="403"/>
        <end position="554"/>
    </location>
</feature>
<dbReference type="PANTHER" id="PTHR34847:SF1">
    <property type="entry name" value="NODULATION PROTEIN U"/>
    <property type="match status" value="1"/>
</dbReference>